<evidence type="ECO:0008006" key="3">
    <source>
        <dbReference type="Google" id="ProtNLM"/>
    </source>
</evidence>
<sequence>MTRFLCILLLQSVVVYNEDVDENPWLSKRNDAFKYQNPAMWLDKDYVLMEVTYSAWDDSKSMCLRTTFISKTGNAFHHKVQYRSITPISSDQRTLEERESDITIAVKQTPGSQPKIRIRELGEKVSEKLPLSKGNNYPVLYADLHCIILGAFDTQHGQTPCTMWVPNDHPEDTPRHCRFIMLSECGTPVLKVYEKERHICDFFKQIKESKK</sequence>
<protein>
    <recommendedName>
        <fullName evidence="3">Secreted protein</fullName>
    </recommendedName>
</protein>
<accession>A0A023G8Y2</accession>
<organism evidence="2">
    <name type="scientific">Amblyomma triste</name>
    <name type="common">Neotropical tick</name>
    <dbReference type="NCBI Taxonomy" id="251400"/>
    <lineage>
        <taxon>Eukaryota</taxon>
        <taxon>Metazoa</taxon>
        <taxon>Ecdysozoa</taxon>
        <taxon>Arthropoda</taxon>
        <taxon>Chelicerata</taxon>
        <taxon>Arachnida</taxon>
        <taxon>Acari</taxon>
        <taxon>Parasitiformes</taxon>
        <taxon>Ixodida</taxon>
        <taxon>Ixodoidea</taxon>
        <taxon>Ixodidae</taxon>
        <taxon>Amblyomminae</taxon>
        <taxon>Amblyomma</taxon>
    </lineage>
</organism>
<evidence type="ECO:0000313" key="2">
    <source>
        <dbReference type="EMBL" id="JAC29308.1"/>
    </source>
</evidence>
<dbReference type="Pfam" id="PF02098">
    <property type="entry name" value="His_binding"/>
    <property type="match status" value="1"/>
</dbReference>
<dbReference type="GO" id="GO:0030682">
    <property type="term" value="P:symbiont-mediated perturbation of host defenses"/>
    <property type="evidence" value="ECO:0007669"/>
    <property type="project" value="InterPro"/>
</dbReference>
<name>A0A023G8Y2_AMBTT</name>
<reference evidence="2" key="1">
    <citation type="submission" date="2014-03" db="EMBL/GenBank/DDBJ databases">
        <title>The sialotranscriptome of Amblyomma triste, Amblyomma parvum and Amblyomma cajennense ticks, uncovered by 454-based RNA-seq.</title>
        <authorList>
            <person name="Garcia G.R."/>
            <person name="Gardinassi L.G."/>
            <person name="Ribeiro J.M."/>
            <person name="Anatriello E."/>
            <person name="Ferreira B.R."/>
            <person name="Moreira H.N."/>
            <person name="Mafra C."/>
            <person name="Olegario M.M."/>
            <person name="Szabo P.J."/>
            <person name="Miranda-Santos I.K."/>
            <person name="Maruyama S.R."/>
        </authorList>
    </citation>
    <scope>NUCLEOTIDE SEQUENCE</scope>
    <source>
        <strain evidence="2">Mato Grasso do Sul</strain>
        <tissue evidence="2">Salivary glands</tissue>
    </source>
</reference>
<dbReference type="EMBL" id="GBBM01006110">
    <property type="protein sequence ID" value="JAC29308.1"/>
    <property type="molecule type" value="mRNA"/>
</dbReference>
<evidence type="ECO:0000256" key="1">
    <source>
        <dbReference type="SAM" id="SignalP"/>
    </source>
</evidence>
<feature type="chain" id="PRO_5001521767" description="Secreted protein" evidence="1">
    <location>
        <begin position="18"/>
        <end position="211"/>
    </location>
</feature>
<dbReference type="Gene3D" id="2.40.128.20">
    <property type="match status" value="1"/>
</dbReference>
<dbReference type="InterPro" id="IPR002970">
    <property type="entry name" value="Tick_his-bd"/>
</dbReference>
<dbReference type="AlphaFoldDB" id="A0A023G8Y2"/>
<dbReference type="GO" id="GO:0043176">
    <property type="term" value="F:amine binding"/>
    <property type="evidence" value="ECO:0007669"/>
    <property type="project" value="InterPro"/>
</dbReference>
<feature type="signal peptide" evidence="1">
    <location>
        <begin position="1"/>
        <end position="17"/>
    </location>
</feature>
<dbReference type="SUPFAM" id="SSF50814">
    <property type="entry name" value="Lipocalins"/>
    <property type="match status" value="1"/>
</dbReference>
<proteinExistence type="evidence at transcript level"/>
<dbReference type="InterPro" id="IPR012674">
    <property type="entry name" value="Calycin"/>
</dbReference>
<keyword evidence="1" id="KW-0732">Signal</keyword>